<dbReference type="SFLD" id="SFLDG01140">
    <property type="entry name" value="C2.B:_Phosphomannomutase_and_P"/>
    <property type="match status" value="1"/>
</dbReference>
<keyword evidence="2" id="KW-1185">Reference proteome</keyword>
<accession>A0A2A7MIP5</accession>
<dbReference type="PANTHER" id="PTHR10000">
    <property type="entry name" value="PHOSPHOSERINE PHOSPHATASE"/>
    <property type="match status" value="1"/>
</dbReference>
<dbReference type="GO" id="GO:0005829">
    <property type="term" value="C:cytosol"/>
    <property type="evidence" value="ECO:0007669"/>
    <property type="project" value="TreeGrafter"/>
</dbReference>
<dbReference type="NCBIfam" id="TIGR00099">
    <property type="entry name" value="Cof-subfamily"/>
    <property type="match status" value="1"/>
</dbReference>
<dbReference type="InterPro" id="IPR000150">
    <property type="entry name" value="Cof"/>
</dbReference>
<dbReference type="GO" id="GO:0000287">
    <property type="term" value="F:magnesium ion binding"/>
    <property type="evidence" value="ECO:0007669"/>
    <property type="project" value="TreeGrafter"/>
</dbReference>
<dbReference type="NCBIfam" id="TIGR01484">
    <property type="entry name" value="HAD-SF-IIB"/>
    <property type="match status" value="1"/>
</dbReference>
<dbReference type="PROSITE" id="PS01229">
    <property type="entry name" value="COF_2"/>
    <property type="match status" value="1"/>
</dbReference>
<dbReference type="RefSeq" id="WP_058295554.1">
    <property type="nucleotide sequence ID" value="NZ_CAMRXB010000046.1"/>
</dbReference>
<dbReference type="OrthoDB" id="9781413at2"/>
<dbReference type="Proteomes" id="UP000220840">
    <property type="component" value="Unassembled WGS sequence"/>
</dbReference>
<dbReference type="SFLD" id="SFLDS00003">
    <property type="entry name" value="Haloacid_Dehalogenase"/>
    <property type="match status" value="1"/>
</dbReference>
<reference evidence="1 2" key="1">
    <citation type="submission" date="2017-10" db="EMBL/GenBank/DDBJ databases">
        <title>Effective Description of Clostridium neonatale sp. nov. linked to necrotizing enterocolitis in neonates and a clarification of species assignable to the genus Clostridium (Prazmowski 1880) emend. Lawson and Rainey 2016.</title>
        <authorList>
            <person name="Bernard K."/>
            <person name="Burdz T."/>
            <person name="Wiebe D."/>
            <person name="Balcewich B."/>
            <person name="Alfa M."/>
            <person name="Bernier A.-M."/>
        </authorList>
    </citation>
    <scope>NUCLEOTIDE SEQUENCE [LARGE SCALE GENOMIC DNA]</scope>
    <source>
        <strain evidence="1 2">LCDC99A005</strain>
    </source>
</reference>
<comment type="caution">
    <text evidence="1">The sequence shown here is derived from an EMBL/GenBank/DDBJ whole genome shotgun (WGS) entry which is preliminary data.</text>
</comment>
<dbReference type="Gene3D" id="3.30.1240.10">
    <property type="match status" value="1"/>
</dbReference>
<gene>
    <name evidence="1" type="ORF">CQ394_06715</name>
</gene>
<dbReference type="AlphaFoldDB" id="A0A2A7MIP5"/>
<dbReference type="PANTHER" id="PTHR10000:SF8">
    <property type="entry name" value="HAD SUPERFAMILY HYDROLASE-LIKE, TYPE 3"/>
    <property type="match status" value="1"/>
</dbReference>
<name>A0A2A7MIP5_9CLOT</name>
<dbReference type="Gene3D" id="3.40.50.1000">
    <property type="entry name" value="HAD superfamily/HAD-like"/>
    <property type="match status" value="1"/>
</dbReference>
<organism evidence="1 2">
    <name type="scientific">Clostridium neonatale</name>
    <dbReference type="NCBI Taxonomy" id="137838"/>
    <lineage>
        <taxon>Bacteria</taxon>
        <taxon>Bacillati</taxon>
        <taxon>Bacillota</taxon>
        <taxon>Clostridia</taxon>
        <taxon>Eubacteriales</taxon>
        <taxon>Clostridiaceae</taxon>
        <taxon>Clostridium</taxon>
    </lineage>
</organism>
<dbReference type="Pfam" id="PF08282">
    <property type="entry name" value="Hydrolase_3"/>
    <property type="match status" value="1"/>
</dbReference>
<evidence type="ECO:0000313" key="1">
    <source>
        <dbReference type="EMBL" id="PEG31397.1"/>
    </source>
</evidence>
<dbReference type="EMBL" id="PDCJ01000001">
    <property type="protein sequence ID" value="PEG31397.1"/>
    <property type="molecule type" value="Genomic_DNA"/>
</dbReference>
<dbReference type="InterPro" id="IPR006379">
    <property type="entry name" value="HAD-SF_hydro_IIB"/>
</dbReference>
<evidence type="ECO:0000313" key="2">
    <source>
        <dbReference type="Proteomes" id="UP000220840"/>
    </source>
</evidence>
<keyword evidence="1" id="KW-0378">Hydrolase</keyword>
<dbReference type="SUPFAM" id="SSF56784">
    <property type="entry name" value="HAD-like"/>
    <property type="match status" value="1"/>
</dbReference>
<dbReference type="InterPro" id="IPR023214">
    <property type="entry name" value="HAD_sf"/>
</dbReference>
<protein>
    <submittedName>
        <fullName evidence="1">Cof-type HAD-IIB family hydrolase</fullName>
    </submittedName>
</protein>
<dbReference type="STRING" id="137838.GCA_001458595_02812"/>
<proteinExistence type="predicted"/>
<dbReference type="InterPro" id="IPR036412">
    <property type="entry name" value="HAD-like_sf"/>
</dbReference>
<sequence length="255" mass="29599">MIKLVVSDLDRTLLPHGVQEVDEQTIYTIKKLVEKNIYFAIASGRSYKELSKFMKKTKDSIFLICENGALITYRGRILNKKCIEKDKTVNLVNKLEQNGYDCLISGVYTLYTTSKNQSYLRYLNRVKGNVMKIKYADDLPEDPLRISVYKKNRQIIDKPWIIESFKDFNISYYGEEWLDFTGQGVNKGMAVKQIKKSFLSEEDEIMAFGDQDNDKEMLLIADYSCAMIHGSKEIINISNEITENPIKTIQKYIKF</sequence>
<dbReference type="GO" id="GO:0016791">
    <property type="term" value="F:phosphatase activity"/>
    <property type="evidence" value="ECO:0007669"/>
    <property type="project" value="TreeGrafter"/>
</dbReference>